<feature type="compositionally biased region" description="Pro residues" evidence="1">
    <location>
        <begin position="349"/>
        <end position="370"/>
    </location>
</feature>
<feature type="compositionally biased region" description="Low complexity" evidence="1">
    <location>
        <begin position="394"/>
        <end position="407"/>
    </location>
</feature>
<dbReference type="Pfam" id="PF19071">
    <property type="entry name" value="DUF5767"/>
    <property type="match status" value="1"/>
</dbReference>
<feature type="compositionally biased region" description="Basic and acidic residues" evidence="1">
    <location>
        <begin position="448"/>
        <end position="462"/>
    </location>
</feature>
<dbReference type="AlphaFoldDB" id="A0A6C0BYN8"/>
<dbReference type="EMBL" id="MN739292">
    <property type="protein sequence ID" value="QHS97296.1"/>
    <property type="molecule type" value="Genomic_DNA"/>
</dbReference>
<proteinExistence type="predicted"/>
<organism evidence="2">
    <name type="scientific">viral metagenome</name>
    <dbReference type="NCBI Taxonomy" id="1070528"/>
    <lineage>
        <taxon>unclassified sequences</taxon>
        <taxon>metagenomes</taxon>
        <taxon>organismal metagenomes</taxon>
    </lineage>
</organism>
<sequence>MSEPQIIEIGLTKSDTSPKLTVTSNNDAGTLKLNSLPPLDTTSKKSVNFGPGVEMLMNQSKVSSSPKSDLPLSDINSLELNISEKPPVKKENANSVRNKIFGIGEPKSILKKPDISSEIKTNISEPILKKATEKDGNSTWDGFKKFNDIPVNPEAKPVARPTMTPQDLLKEKLLYLRRLESVEKKGVRLTKKYTMDSNLDEMKGEYEMIISEKEKGNSMKFQGKMLMAAVSAIEYLNGKFDPFDIKLDGWGESINENLEDYDEIFGELHEKYGGKAALAPELKLLFMLGGSAAMIHMTNTMFKSSIPGMDDIMRQNPELMQQFTQAAAQSMQQNNPGFSGFMNGAMGRGPPPMRMPPSMPPQNNRPPARMPPVGAYAPRGSPPGPPQNRRTNRPDLAAARGRPPAAKNPRKRPEMKGPGDINDILSGIKKKTVNIQSKKDSNSTISIDDLKELKSTDLDMPRKSARRKPKSARNTISLNI</sequence>
<name>A0A6C0BYN8_9ZZZZ</name>
<dbReference type="InterPro" id="IPR043910">
    <property type="entry name" value="DUF5767"/>
</dbReference>
<evidence type="ECO:0000256" key="1">
    <source>
        <dbReference type="SAM" id="MobiDB-lite"/>
    </source>
</evidence>
<feature type="region of interest" description="Disordered" evidence="1">
    <location>
        <begin position="1"/>
        <end position="28"/>
    </location>
</feature>
<evidence type="ECO:0000313" key="2">
    <source>
        <dbReference type="EMBL" id="QHS97296.1"/>
    </source>
</evidence>
<reference evidence="2" key="1">
    <citation type="journal article" date="2020" name="Nature">
        <title>Giant virus diversity and host interactions through global metagenomics.</title>
        <authorList>
            <person name="Schulz F."/>
            <person name="Roux S."/>
            <person name="Paez-Espino D."/>
            <person name="Jungbluth S."/>
            <person name="Walsh D.A."/>
            <person name="Denef V.J."/>
            <person name="McMahon K.D."/>
            <person name="Konstantinidis K.T."/>
            <person name="Eloe-Fadrosh E.A."/>
            <person name="Kyrpides N.C."/>
            <person name="Woyke T."/>
        </authorList>
    </citation>
    <scope>NUCLEOTIDE SEQUENCE</scope>
    <source>
        <strain evidence="2">GVMAG-M-3300020169-51</strain>
    </source>
</reference>
<accession>A0A6C0BYN8</accession>
<feature type="compositionally biased region" description="Polar residues" evidence="1">
    <location>
        <begin position="13"/>
        <end position="28"/>
    </location>
</feature>
<feature type="region of interest" description="Disordered" evidence="1">
    <location>
        <begin position="333"/>
        <end position="480"/>
    </location>
</feature>
<protein>
    <submittedName>
        <fullName evidence="2">Uncharacterized protein</fullName>
    </submittedName>
</protein>